<dbReference type="Pfam" id="PF16137">
    <property type="entry name" value="DUF4845"/>
    <property type="match status" value="1"/>
</dbReference>
<dbReference type="Proteomes" id="UP000241074">
    <property type="component" value="Chromosome"/>
</dbReference>
<dbReference type="EMBL" id="CP027860">
    <property type="protein sequence ID" value="AVP97803.1"/>
    <property type="molecule type" value="Genomic_DNA"/>
</dbReference>
<keyword evidence="1" id="KW-0812">Transmembrane</keyword>
<proteinExistence type="predicted"/>
<keyword evidence="1" id="KW-1133">Transmembrane helix</keyword>
<name>A0A2P1PSI7_9GAMM</name>
<accession>A0A2P1PSI7</accession>
<evidence type="ECO:0000313" key="3">
    <source>
        <dbReference type="Proteomes" id="UP000241074"/>
    </source>
</evidence>
<dbReference type="AlphaFoldDB" id="A0A2P1PSI7"/>
<evidence type="ECO:0000256" key="1">
    <source>
        <dbReference type="SAM" id="Phobius"/>
    </source>
</evidence>
<evidence type="ECO:0000313" key="2">
    <source>
        <dbReference type="EMBL" id="AVP97803.1"/>
    </source>
</evidence>
<protein>
    <submittedName>
        <fullName evidence="2">DUF4845 domain-containing protein</fullName>
    </submittedName>
</protein>
<keyword evidence="1" id="KW-0472">Membrane</keyword>
<reference evidence="2 3" key="1">
    <citation type="submission" date="2018-03" db="EMBL/GenBank/DDBJ databases">
        <title>Ahniella affigens gen. nov., sp. nov., a gammaproteobacterium isolated from sandy soil near a stream.</title>
        <authorList>
            <person name="Ko Y."/>
            <person name="Kim J.-H."/>
        </authorList>
    </citation>
    <scope>NUCLEOTIDE SEQUENCE [LARGE SCALE GENOMIC DNA]</scope>
    <source>
        <strain evidence="2 3">D13</strain>
    </source>
</reference>
<feature type="transmembrane region" description="Helical" evidence="1">
    <location>
        <begin position="12"/>
        <end position="30"/>
    </location>
</feature>
<gene>
    <name evidence="2" type="ORF">C7S18_11610</name>
</gene>
<reference evidence="2 3" key="2">
    <citation type="submission" date="2018-03" db="EMBL/GenBank/DDBJ databases">
        <authorList>
            <person name="Keele B.F."/>
        </authorList>
    </citation>
    <scope>NUCLEOTIDE SEQUENCE [LARGE SCALE GENOMIC DNA]</scope>
    <source>
        <strain evidence="2 3">D13</strain>
    </source>
</reference>
<keyword evidence="3" id="KW-1185">Reference proteome</keyword>
<dbReference type="InterPro" id="IPR032314">
    <property type="entry name" value="DUF4845"/>
</dbReference>
<sequence length="130" mass="14841">MKSLRKMKGLSLMGFIIIMAVGGFFAYLGMRIGPAYLEYYNVVKAMKAVAAEPAAVNWSSNDVWNSLDKRMYISYVDSKNVGRKNFEIKKRGLVMTIRVHYERRDTLMYNLDYVASFDNTVEVSGRMAGQ</sequence>
<dbReference type="OrthoDB" id="5734946at2"/>
<organism evidence="2 3">
    <name type="scientific">Ahniella affigens</name>
    <dbReference type="NCBI Taxonomy" id="2021234"/>
    <lineage>
        <taxon>Bacteria</taxon>
        <taxon>Pseudomonadati</taxon>
        <taxon>Pseudomonadota</taxon>
        <taxon>Gammaproteobacteria</taxon>
        <taxon>Lysobacterales</taxon>
        <taxon>Rhodanobacteraceae</taxon>
        <taxon>Ahniella</taxon>
    </lineage>
</organism>
<dbReference type="KEGG" id="xba:C7S18_11610"/>
<dbReference type="RefSeq" id="WP_106891724.1">
    <property type="nucleotide sequence ID" value="NZ_CP027860.1"/>
</dbReference>